<dbReference type="InterPro" id="IPR019426">
    <property type="entry name" value="7TM_GPCR_serpentine_rcpt_Srv"/>
</dbReference>
<evidence type="ECO:0000313" key="2">
    <source>
        <dbReference type="EMBL" id="KAK6751790.1"/>
    </source>
</evidence>
<reference evidence="2 3" key="1">
    <citation type="submission" date="2023-08" db="EMBL/GenBank/DDBJ databases">
        <title>A Necator americanus chromosomal reference genome.</title>
        <authorList>
            <person name="Ilik V."/>
            <person name="Petrzelkova K.J."/>
            <person name="Pardy F."/>
            <person name="Fuh T."/>
            <person name="Niatou-Singa F.S."/>
            <person name="Gouil Q."/>
            <person name="Baker L."/>
            <person name="Ritchie M.E."/>
            <person name="Jex A.R."/>
            <person name="Gazzola D."/>
            <person name="Li H."/>
            <person name="Toshio Fujiwara R."/>
            <person name="Zhan B."/>
            <person name="Aroian R.V."/>
            <person name="Pafco B."/>
            <person name="Schwarz E.M."/>
        </authorList>
    </citation>
    <scope>NUCLEOTIDE SEQUENCE [LARGE SCALE GENOMIC DNA]</scope>
    <source>
        <strain evidence="2 3">Aroian</strain>
        <tissue evidence="2">Whole animal</tissue>
    </source>
</reference>
<sequence length="256" mass="29587">MLPGEFRRSSGAKRAVEVANLSGGCGSLSISMKTEEKCFGITLISTQRYITVRLCGTMIEMIMMETPLFAFVMLHWFIPLLITAPLTKSFGGITYESRETMEVIVPQSSLASSQVEFRLVLNSATPFPERCYQAEKKMGGVWNQLWMFGFSNKRRKKRHEIRLSIQFAGLMIAFLFFFVYSVGQYVFNHTRQIALLYEWRQLNPLMNCFLSCIQPWMCLFFNNDIRGKLLRILGYRRSEVKQTSFVMPVTSHTSRK</sequence>
<evidence type="ECO:0008006" key="4">
    <source>
        <dbReference type="Google" id="ProtNLM"/>
    </source>
</evidence>
<feature type="transmembrane region" description="Helical" evidence="1">
    <location>
        <begin position="163"/>
        <end position="182"/>
    </location>
</feature>
<keyword evidence="3" id="KW-1185">Reference proteome</keyword>
<evidence type="ECO:0000313" key="3">
    <source>
        <dbReference type="Proteomes" id="UP001303046"/>
    </source>
</evidence>
<dbReference type="EMBL" id="JAVFWL010000004">
    <property type="protein sequence ID" value="KAK6751790.1"/>
    <property type="molecule type" value="Genomic_DNA"/>
</dbReference>
<name>A0ABR1DMX3_NECAM</name>
<comment type="caution">
    <text evidence="2">The sequence shown here is derived from an EMBL/GenBank/DDBJ whole genome shotgun (WGS) entry which is preliminary data.</text>
</comment>
<dbReference type="SUPFAM" id="SSF81321">
    <property type="entry name" value="Family A G protein-coupled receptor-like"/>
    <property type="match status" value="1"/>
</dbReference>
<keyword evidence="1" id="KW-1133">Transmembrane helix</keyword>
<feature type="transmembrane region" description="Helical" evidence="1">
    <location>
        <begin position="68"/>
        <end position="87"/>
    </location>
</feature>
<organism evidence="2 3">
    <name type="scientific">Necator americanus</name>
    <name type="common">Human hookworm</name>
    <dbReference type="NCBI Taxonomy" id="51031"/>
    <lineage>
        <taxon>Eukaryota</taxon>
        <taxon>Metazoa</taxon>
        <taxon>Ecdysozoa</taxon>
        <taxon>Nematoda</taxon>
        <taxon>Chromadorea</taxon>
        <taxon>Rhabditida</taxon>
        <taxon>Rhabditina</taxon>
        <taxon>Rhabditomorpha</taxon>
        <taxon>Strongyloidea</taxon>
        <taxon>Ancylostomatidae</taxon>
        <taxon>Bunostominae</taxon>
        <taxon>Necator</taxon>
    </lineage>
</organism>
<keyword evidence="1" id="KW-0812">Transmembrane</keyword>
<protein>
    <recommendedName>
        <fullName evidence="4">7TM GPCR serpentine receptor class x (Srx) domain-containing protein</fullName>
    </recommendedName>
</protein>
<keyword evidence="1" id="KW-0472">Membrane</keyword>
<proteinExistence type="predicted"/>
<dbReference type="Proteomes" id="UP001303046">
    <property type="component" value="Unassembled WGS sequence"/>
</dbReference>
<accession>A0ABR1DMX3</accession>
<evidence type="ECO:0000256" key="1">
    <source>
        <dbReference type="SAM" id="Phobius"/>
    </source>
</evidence>
<gene>
    <name evidence="2" type="primary">Necator_chrIV.g16596</name>
    <name evidence="2" type="ORF">RB195_003299</name>
</gene>
<dbReference type="Pfam" id="PF10323">
    <property type="entry name" value="7TM_GPCR_Srv"/>
    <property type="match status" value="1"/>
</dbReference>